<dbReference type="InterPro" id="IPR005119">
    <property type="entry name" value="LysR_subst-bd"/>
</dbReference>
<dbReference type="AlphaFoldDB" id="A0A4R1B7I5"/>
<dbReference type="PANTHER" id="PTHR30126">
    <property type="entry name" value="HTH-TYPE TRANSCRIPTIONAL REGULATOR"/>
    <property type="match status" value="1"/>
</dbReference>
<reference evidence="6 7" key="1">
    <citation type="submission" date="2019-03" db="EMBL/GenBank/DDBJ databases">
        <title>Genome sequence of Thiobacillaceae bacterium LSR1, a sulfur-oxidizing bacterium isolated from freshwater sediment.</title>
        <authorList>
            <person name="Li S."/>
        </authorList>
    </citation>
    <scope>NUCLEOTIDE SEQUENCE [LARGE SCALE GENOMIC DNA]</scope>
    <source>
        <strain evidence="6 7">LSR1</strain>
    </source>
</reference>
<dbReference type="Pfam" id="PF00126">
    <property type="entry name" value="HTH_1"/>
    <property type="match status" value="1"/>
</dbReference>
<dbReference type="PANTHER" id="PTHR30126:SF5">
    <property type="entry name" value="HTH-TYPE TRANSCRIPTIONAL ACTIVATOR CMPR"/>
    <property type="match status" value="1"/>
</dbReference>
<comment type="caution">
    <text evidence="6">The sequence shown here is derived from an EMBL/GenBank/DDBJ whole genome shotgun (WGS) entry which is preliminary data.</text>
</comment>
<dbReference type="Gene3D" id="3.40.190.290">
    <property type="match status" value="1"/>
</dbReference>
<evidence type="ECO:0000256" key="4">
    <source>
        <dbReference type="ARBA" id="ARBA00023163"/>
    </source>
</evidence>
<dbReference type="SUPFAM" id="SSF53850">
    <property type="entry name" value="Periplasmic binding protein-like II"/>
    <property type="match status" value="1"/>
</dbReference>
<name>A0A4R1B7I5_9PROT</name>
<accession>A0A4R1B7I5</accession>
<keyword evidence="3" id="KW-0238">DNA-binding</keyword>
<organism evidence="6 7">
    <name type="scientific">Parasulfuritortus cantonensis</name>
    <dbReference type="NCBI Taxonomy" id="2528202"/>
    <lineage>
        <taxon>Bacteria</taxon>
        <taxon>Pseudomonadati</taxon>
        <taxon>Pseudomonadota</taxon>
        <taxon>Betaproteobacteria</taxon>
        <taxon>Nitrosomonadales</taxon>
        <taxon>Thiobacillaceae</taxon>
        <taxon>Parasulfuritortus</taxon>
    </lineage>
</organism>
<dbReference type="InterPro" id="IPR036390">
    <property type="entry name" value="WH_DNA-bd_sf"/>
</dbReference>
<sequence>MLHLTLRQLQVFESAARHLSFSRAAKELHLSQPGVSMQIKQLEEALGRPLFEQLGKRLFLTEVGREVLRASQSVAQQLVDLEDTLNDLRGLKQGALTVGVVSTVSHFAIRLISQFRHEHPEVRITLNVVNREQLLDQLANNQVDLALMGQPPADQDLESTPFMENPLVVIAPLGHPLAQQKDIPLARITEEDFVARETGSGTRSATEAFFQSHGLTLRAAMEMNKNEAIKQAVEAGLGLGVVSRHTVILELAARRLVTLDVEGFPIRRQWHLVHRRNKHFSLAASAFAKFVLTRANRAAGFV</sequence>
<evidence type="ECO:0000313" key="7">
    <source>
        <dbReference type="Proteomes" id="UP000295443"/>
    </source>
</evidence>
<dbReference type="FunFam" id="1.10.10.10:FF:000001">
    <property type="entry name" value="LysR family transcriptional regulator"/>
    <property type="match status" value="1"/>
</dbReference>
<dbReference type="Pfam" id="PF03466">
    <property type="entry name" value="LysR_substrate"/>
    <property type="match status" value="1"/>
</dbReference>
<evidence type="ECO:0000259" key="5">
    <source>
        <dbReference type="PROSITE" id="PS50931"/>
    </source>
</evidence>
<dbReference type="OrthoDB" id="9785745at2"/>
<keyword evidence="7" id="KW-1185">Reference proteome</keyword>
<dbReference type="PRINTS" id="PR00039">
    <property type="entry name" value="HTHLYSR"/>
</dbReference>
<keyword evidence="2" id="KW-0805">Transcription regulation</keyword>
<dbReference type="EMBL" id="SJZB01000045">
    <property type="protein sequence ID" value="TCJ12235.1"/>
    <property type="molecule type" value="Genomic_DNA"/>
</dbReference>
<feature type="domain" description="HTH lysR-type" evidence="5">
    <location>
        <begin position="4"/>
        <end position="61"/>
    </location>
</feature>
<protein>
    <submittedName>
        <fullName evidence="6">LysR family transcriptional regulator</fullName>
    </submittedName>
</protein>
<dbReference type="Gene3D" id="1.10.10.10">
    <property type="entry name" value="Winged helix-like DNA-binding domain superfamily/Winged helix DNA-binding domain"/>
    <property type="match status" value="1"/>
</dbReference>
<dbReference type="PROSITE" id="PS50931">
    <property type="entry name" value="HTH_LYSR"/>
    <property type="match status" value="1"/>
</dbReference>
<dbReference type="InterPro" id="IPR036388">
    <property type="entry name" value="WH-like_DNA-bd_sf"/>
</dbReference>
<dbReference type="GO" id="GO:0003700">
    <property type="term" value="F:DNA-binding transcription factor activity"/>
    <property type="evidence" value="ECO:0007669"/>
    <property type="project" value="InterPro"/>
</dbReference>
<keyword evidence="4" id="KW-0804">Transcription</keyword>
<evidence type="ECO:0000256" key="2">
    <source>
        <dbReference type="ARBA" id="ARBA00023015"/>
    </source>
</evidence>
<evidence type="ECO:0000313" key="6">
    <source>
        <dbReference type="EMBL" id="TCJ12235.1"/>
    </source>
</evidence>
<comment type="similarity">
    <text evidence="1">Belongs to the LysR transcriptional regulatory family.</text>
</comment>
<dbReference type="SUPFAM" id="SSF46785">
    <property type="entry name" value="Winged helix' DNA-binding domain"/>
    <property type="match status" value="1"/>
</dbReference>
<proteinExistence type="inferred from homology"/>
<dbReference type="CDD" id="cd08419">
    <property type="entry name" value="PBP2_CbbR_RubisCO_like"/>
    <property type="match status" value="1"/>
</dbReference>
<dbReference type="RefSeq" id="WP_131448220.1">
    <property type="nucleotide sequence ID" value="NZ_SJZB01000045.1"/>
</dbReference>
<evidence type="ECO:0000256" key="3">
    <source>
        <dbReference type="ARBA" id="ARBA00023125"/>
    </source>
</evidence>
<evidence type="ECO:0000256" key="1">
    <source>
        <dbReference type="ARBA" id="ARBA00009437"/>
    </source>
</evidence>
<dbReference type="InterPro" id="IPR000847">
    <property type="entry name" value="LysR_HTH_N"/>
</dbReference>
<dbReference type="Proteomes" id="UP000295443">
    <property type="component" value="Unassembled WGS sequence"/>
</dbReference>
<gene>
    <name evidence="6" type="ORF">EZJ19_12900</name>
</gene>
<dbReference type="GO" id="GO:0000976">
    <property type="term" value="F:transcription cis-regulatory region binding"/>
    <property type="evidence" value="ECO:0007669"/>
    <property type="project" value="TreeGrafter"/>
</dbReference>